<gene>
    <name evidence="10" type="ORF">QE152_g25424</name>
</gene>
<evidence type="ECO:0000313" key="10">
    <source>
        <dbReference type="EMBL" id="KAK9711463.1"/>
    </source>
</evidence>
<dbReference type="Gene3D" id="1.10.287.70">
    <property type="match status" value="1"/>
</dbReference>
<comment type="caution">
    <text evidence="10">The sequence shown here is derived from an EMBL/GenBank/DDBJ whole genome shotgun (WGS) entry which is preliminary data.</text>
</comment>
<keyword evidence="7" id="KW-0325">Glycoprotein</keyword>
<evidence type="ECO:0000256" key="9">
    <source>
        <dbReference type="SAM" id="SignalP"/>
    </source>
</evidence>
<keyword evidence="6" id="KW-0675">Receptor</keyword>
<evidence type="ECO:0000256" key="2">
    <source>
        <dbReference type="ARBA" id="ARBA00022475"/>
    </source>
</evidence>
<keyword evidence="3 8" id="KW-0812">Transmembrane</keyword>
<sequence length="606" mass="71111">MKIIIIILCIWNRVNGINVDPDNLHFENCLQNIISVEFVDDVILFYKSHGMDFRNFSSKTSIILMDGVYNTTGQYSSRDAIKLKQISYNQRISFIYFIRNTIDITILQHILRSTVFYKGKFLIFFGQHYFNIKVIQNLLHTAYNHGVSNIALGVFSNRSIIFHSWFPFDQENRCGKRFHLKKFQICSKFYEYPTLYKNRLYNLQECSLKLTYIKSEPFVINPNLSDTPGLLVSMFNTIQRATGIKMIYEFELSFQQEFLNYGTLTKLFDHLVSEKTDVILGHLFMNFTSDNTLPGPQIYSDDLLWVAPKPKLYTTYRNTLGPFTIDLWMLHISVFACITLFLIFLHNHYKLKVDSCNMMLSMLKVTVKVATSCTEKVDTIRILIFFYSIYCMDMDTIYEGKLSSIFTIPKSSMKISNIELFYLNLIFVNISRYINLLTNLRDYVTNEEIRKEILVLNVTDAHLLKKVATTQTNGTLIFKSTAITNSAEAAAVDMFVTHSRTLFLCYYLRNFNMINEPIIHWSHEVTEKGLLKKWWIDIMYKYKNYTLFRETQQRHIDAIAYSLSHYEEAFFILIGGYCIAATVLVIEFVCKWIDEKIVHMKQLSYF</sequence>
<dbReference type="InterPro" id="IPR052192">
    <property type="entry name" value="Insect_Ionotropic_Sensory_Rcpt"/>
</dbReference>
<accession>A0AAW1K014</accession>
<organism evidence="10 11">
    <name type="scientific">Popillia japonica</name>
    <name type="common">Japanese beetle</name>
    <dbReference type="NCBI Taxonomy" id="7064"/>
    <lineage>
        <taxon>Eukaryota</taxon>
        <taxon>Metazoa</taxon>
        <taxon>Ecdysozoa</taxon>
        <taxon>Arthropoda</taxon>
        <taxon>Hexapoda</taxon>
        <taxon>Insecta</taxon>
        <taxon>Pterygota</taxon>
        <taxon>Neoptera</taxon>
        <taxon>Endopterygota</taxon>
        <taxon>Coleoptera</taxon>
        <taxon>Polyphaga</taxon>
        <taxon>Scarabaeiformia</taxon>
        <taxon>Scarabaeidae</taxon>
        <taxon>Rutelinae</taxon>
        <taxon>Popillia</taxon>
    </lineage>
</organism>
<keyword evidence="2" id="KW-1003">Cell membrane</keyword>
<dbReference type="AlphaFoldDB" id="A0AAW1K014"/>
<evidence type="ECO:0000256" key="8">
    <source>
        <dbReference type="SAM" id="Phobius"/>
    </source>
</evidence>
<dbReference type="Proteomes" id="UP001458880">
    <property type="component" value="Unassembled WGS sequence"/>
</dbReference>
<evidence type="ECO:0000256" key="1">
    <source>
        <dbReference type="ARBA" id="ARBA00004651"/>
    </source>
</evidence>
<dbReference type="PANTHER" id="PTHR42643">
    <property type="entry name" value="IONOTROPIC RECEPTOR 20A-RELATED"/>
    <property type="match status" value="1"/>
</dbReference>
<evidence type="ECO:0008006" key="12">
    <source>
        <dbReference type="Google" id="ProtNLM"/>
    </source>
</evidence>
<name>A0AAW1K014_POPJA</name>
<reference evidence="10 11" key="1">
    <citation type="journal article" date="2024" name="BMC Genomics">
        <title>De novo assembly and annotation of Popillia japonica's genome with initial clues to its potential as an invasive pest.</title>
        <authorList>
            <person name="Cucini C."/>
            <person name="Boschi S."/>
            <person name="Funari R."/>
            <person name="Cardaioli E."/>
            <person name="Iannotti N."/>
            <person name="Marturano G."/>
            <person name="Paoli F."/>
            <person name="Bruttini M."/>
            <person name="Carapelli A."/>
            <person name="Frati F."/>
            <person name="Nardi F."/>
        </authorList>
    </citation>
    <scope>NUCLEOTIDE SEQUENCE [LARGE SCALE GENOMIC DNA]</scope>
    <source>
        <strain evidence="10">DMR45628</strain>
    </source>
</reference>
<feature type="transmembrane region" description="Helical" evidence="8">
    <location>
        <begin position="569"/>
        <end position="590"/>
    </location>
</feature>
<evidence type="ECO:0000256" key="4">
    <source>
        <dbReference type="ARBA" id="ARBA00022989"/>
    </source>
</evidence>
<dbReference type="EMBL" id="JASPKY010000279">
    <property type="protein sequence ID" value="KAK9711463.1"/>
    <property type="molecule type" value="Genomic_DNA"/>
</dbReference>
<dbReference type="GO" id="GO:0005886">
    <property type="term" value="C:plasma membrane"/>
    <property type="evidence" value="ECO:0007669"/>
    <property type="project" value="UniProtKB-SubCell"/>
</dbReference>
<keyword evidence="9" id="KW-0732">Signal</keyword>
<protein>
    <recommendedName>
        <fullName evidence="12">Ionotropic receptor</fullName>
    </recommendedName>
</protein>
<evidence type="ECO:0000313" key="11">
    <source>
        <dbReference type="Proteomes" id="UP001458880"/>
    </source>
</evidence>
<evidence type="ECO:0000256" key="6">
    <source>
        <dbReference type="ARBA" id="ARBA00023170"/>
    </source>
</evidence>
<keyword evidence="5 8" id="KW-0472">Membrane</keyword>
<comment type="subcellular location">
    <subcellularLocation>
        <location evidence="1">Cell membrane</location>
        <topology evidence="1">Multi-pass membrane protein</topology>
    </subcellularLocation>
</comment>
<evidence type="ECO:0000256" key="5">
    <source>
        <dbReference type="ARBA" id="ARBA00023136"/>
    </source>
</evidence>
<keyword evidence="11" id="KW-1185">Reference proteome</keyword>
<feature type="signal peptide" evidence="9">
    <location>
        <begin position="1"/>
        <end position="16"/>
    </location>
</feature>
<evidence type="ECO:0000256" key="7">
    <source>
        <dbReference type="ARBA" id="ARBA00023180"/>
    </source>
</evidence>
<evidence type="ECO:0000256" key="3">
    <source>
        <dbReference type="ARBA" id="ARBA00022692"/>
    </source>
</evidence>
<feature type="chain" id="PRO_5043754956" description="Ionotropic receptor" evidence="9">
    <location>
        <begin position="17"/>
        <end position="606"/>
    </location>
</feature>
<proteinExistence type="predicted"/>
<feature type="transmembrane region" description="Helical" evidence="8">
    <location>
        <begin position="327"/>
        <end position="345"/>
    </location>
</feature>
<dbReference type="PANTHER" id="PTHR42643:SF24">
    <property type="entry name" value="IONOTROPIC RECEPTOR 60A"/>
    <property type="match status" value="1"/>
</dbReference>
<keyword evidence="4 8" id="KW-1133">Transmembrane helix</keyword>